<dbReference type="EMBL" id="JAIZAY010000014">
    <property type="protein sequence ID" value="KAJ8030053.1"/>
    <property type="molecule type" value="Genomic_DNA"/>
</dbReference>
<gene>
    <name evidence="4" type="ORF">HOLleu_29627</name>
</gene>
<dbReference type="AlphaFoldDB" id="A0A9Q1BNY3"/>
<dbReference type="Pfam" id="PF25390">
    <property type="entry name" value="WD40_RLD"/>
    <property type="match status" value="1"/>
</dbReference>
<reference evidence="4" key="1">
    <citation type="submission" date="2021-10" db="EMBL/GenBank/DDBJ databases">
        <title>Tropical sea cucumber genome reveals ecological adaptation and Cuvierian tubules defense mechanism.</title>
        <authorList>
            <person name="Chen T."/>
        </authorList>
    </citation>
    <scope>NUCLEOTIDE SEQUENCE</scope>
    <source>
        <strain evidence="4">Nanhai2018</strain>
        <tissue evidence="4">Muscle</tissue>
    </source>
</reference>
<dbReference type="SUPFAM" id="SSF50985">
    <property type="entry name" value="RCC1/BLIP-II"/>
    <property type="match status" value="1"/>
</dbReference>
<dbReference type="PANTHER" id="PTHR22870">
    <property type="entry name" value="REGULATOR OF CHROMOSOME CONDENSATION"/>
    <property type="match status" value="1"/>
</dbReference>
<dbReference type="PRINTS" id="PR00633">
    <property type="entry name" value="RCCNDNSATION"/>
</dbReference>
<proteinExistence type="predicted"/>
<keyword evidence="5" id="KW-1185">Reference proteome</keyword>
<dbReference type="Gene3D" id="2.130.10.30">
    <property type="entry name" value="Regulator of chromosome condensation 1/beta-lactamase-inhibitor protein II"/>
    <property type="match status" value="1"/>
</dbReference>
<accession>A0A9Q1BNY3</accession>
<dbReference type="InterPro" id="IPR009091">
    <property type="entry name" value="RCC1/BLIP-II"/>
</dbReference>
<feature type="repeat" description="RCC1" evidence="2">
    <location>
        <begin position="127"/>
        <end position="201"/>
    </location>
</feature>
<evidence type="ECO:0000313" key="5">
    <source>
        <dbReference type="Proteomes" id="UP001152320"/>
    </source>
</evidence>
<organism evidence="4 5">
    <name type="scientific">Holothuria leucospilota</name>
    <name type="common">Black long sea cucumber</name>
    <name type="synonym">Mertensiothuria leucospilota</name>
    <dbReference type="NCBI Taxonomy" id="206669"/>
    <lineage>
        <taxon>Eukaryota</taxon>
        <taxon>Metazoa</taxon>
        <taxon>Echinodermata</taxon>
        <taxon>Eleutherozoa</taxon>
        <taxon>Echinozoa</taxon>
        <taxon>Holothuroidea</taxon>
        <taxon>Aspidochirotacea</taxon>
        <taxon>Aspidochirotida</taxon>
        <taxon>Holothuriidae</taxon>
        <taxon>Holothuria</taxon>
    </lineage>
</organism>
<dbReference type="InterPro" id="IPR000408">
    <property type="entry name" value="Reg_chr_condens"/>
</dbReference>
<protein>
    <submittedName>
        <fullName evidence="4">RCC1 and BTB domain-containing protein 1</fullName>
    </submittedName>
</protein>
<dbReference type="OrthoDB" id="5981550at2759"/>
<evidence type="ECO:0000256" key="1">
    <source>
        <dbReference type="ARBA" id="ARBA00022737"/>
    </source>
</evidence>
<dbReference type="InterPro" id="IPR058923">
    <property type="entry name" value="RCC1-like_dom"/>
</dbReference>
<feature type="domain" description="RCC1-like" evidence="3">
    <location>
        <begin position="17"/>
        <end position="251"/>
    </location>
</feature>
<dbReference type="Proteomes" id="UP001152320">
    <property type="component" value="Chromosome 14"/>
</dbReference>
<dbReference type="PANTHER" id="PTHR22870:SF155">
    <property type="entry name" value="E3 UBIQUITIN-PROTEIN LIGASE HERC1-RELATED"/>
    <property type="match status" value="1"/>
</dbReference>
<dbReference type="InterPro" id="IPR051210">
    <property type="entry name" value="Ub_ligase/GEF_domain"/>
</dbReference>
<feature type="repeat" description="RCC1" evidence="2">
    <location>
        <begin position="202"/>
        <end position="253"/>
    </location>
</feature>
<keyword evidence="1" id="KW-0677">Repeat</keyword>
<dbReference type="PROSITE" id="PS50012">
    <property type="entry name" value="RCC1_3"/>
    <property type="match status" value="4"/>
</dbReference>
<comment type="caution">
    <text evidence="4">The sequence shown here is derived from an EMBL/GenBank/DDBJ whole genome shotgun (WGS) entry which is preliminary data.</text>
</comment>
<evidence type="ECO:0000256" key="2">
    <source>
        <dbReference type="PROSITE-ProRule" id="PRU00235"/>
    </source>
</evidence>
<evidence type="ECO:0000259" key="3">
    <source>
        <dbReference type="Pfam" id="PF25390"/>
    </source>
</evidence>
<evidence type="ECO:0000313" key="4">
    <source>
        <dbReference type="EMBL" id="KAJ8030053.1"/>
    </source>
</evidence>
<feature type="repeat" description="RCC1" evidence="2">
    <location>
        <begin position="74"/>
        <end position="126"/>
    </location>
</feature>
<sequence length="309" mass="33759">MEGESTHLSLVNEEEFQGSLLGWGSGEFAQHGQGTKKEDVDVTFAKHIDHPDLWNHLIEISCGAGHTAVITDKFEAYTWGNGNSGQLGCGDKLTHPIPQKVVLPSVDSPIIGVACGGRHTVWWTENGKCYSSGNNFYAQLGYDFRIPNYKENQSHRAALTLFSSPKDYLIEVKPHLLRPIIHHKVVQVACGEKHSLFLFESGLLAGCGCNDSGQLGSGKREEVLSPKVIEDLDDKSIKAIGCGPSHSLAVTVVRMRKVCLSIISFAIQAKSIHVEISVENKGTEAWTKARHSEKCGGIALNEQIQFAKD</sequence>
<feature type="repeat" description="RCC1" evidence="2">
    <location>
        <begin position="18"/>
        <end position="73"/>
    </location>
</feature>
<dbReference type="PROSITE" id="PS00626">
    <property type="entry name" value="RCC1_2"/>
    <property type="match status" value="3"/>
</dbReference>
<name>A0A9Q1BNY3_HOLLE</name>